<organism evidence="1 2">
    <name type="scientific">Kribbella deserti</name>
    <dbReference type="NCBI Taxonomy" id="1926257"/>
    <lineage>
        <taxon>Bacteria</taxon>
        <taxon>Bacillati</taxon>
        <taxon>Actinomycetota</taxon>
        <taxon>Actinomycetes</taxon>
        <taxon>Propionibacteriales</taxon>
        <taxon>Kribbellaceae</taxon>
        <taxon>Kribbella</taxon>
    </lineage>
</organism>
<evidence type="ECO:0000313" key="2">
    <source>
        <dbReference type="Proteomes" id="UP001589890"/>
    </source>
</evidence>
<sequence>STGELLKNFGDNFSGVGDDGRSLAGVLTQVATTSDGALTKLGGAFARFGVEAGPARGLAEAKARVEEMDNALADLVAGGNAESAAKAFDFLAQTAATQGVEVEQLKAKFPEYSSALNSAAVDAQAAGAAATDAGGAAKVLAGGLDTAGDAAEKAQKHLDGYIKTLLGMPGLMLSVRDAQRGVQAAIDDATDAIADNGRTLDINTPKGRANQAALDAIAASANQLSEQYLRTGASQAKMTSAVSGARKSFIDLAVKMKMPRDEAVKLATQLIAIPSKVDSKITNNAAGKPKTDAESYNQLLLGVPPKVESAFLNNSGGKPVKDAQFYNEVLLGIRPKVNTPITNTAPEARAKAEAYARALGLLPESESTSISAPGAESAASSVRGLVNQIAGLPSSKTVTITYWQRVLGIKPDTS</sequence>
<protein>
    <recommendedName>
        <fullName evidence="3">Phage tail tape measure protein</fullName>
    </recommendedName>
</protein>
<proteinExistence type="predicted"/>
<name>A0ABV6QZF4_9ACTN</name>
<dbReference type="Proteomes" id="UP001589890">
    <property type="component" value="Unassembled WGS sequence"/>
</dbReference>
<comment type="caution">
    <text evidence="1">The sequence shown here is derived from an EMBL/GenBank/DDBJ whole genome shotgun (WGS) entry which is preliminary data.</text>
</comment>
<evidence type="ECO:0008006" key="3">
    <source>
        <dbReference type="Google" id="ProtNLM"/>
    </source>
</evidence>
<evidence type="ECO:0000313" key="1">
    <source>
        <dbReference type="EMBL" id="MFC0629406.1"/>
    </source>
</evidence>
<reference evidence="1 2" key="1">
    <citation type="submission" date="2024-09" db="EMBL/GenBank/DDBJ databases">
        <authorList>
            <person name="Sun Q."/>
            <person name="Mori K."/>
        </authorList>
    </citation>
    <scope>NUCLEOTIDE SEQUENCE [LARGE SCALE GENOMIC DNA]</scope>
    <source>
        <strain evidence="1 2">CGMCC 1.15906</strain>
    </source>
</reference>
<dbReference type="EMBL" id="JBHLTC010000054">
    <property type="protein sequence ID" value="MFC0629406.1"/>
    <property type="molecule type" value="Genomic_DNA"/>
</dbReference>
<accession>A0ABV6QZF4</accession>
<keyword evidence="2" id="KW-1185">Reference proteome</keyword>
<feature type="non-terminal residue" evidence="1">
    <location>
        <position position="414"/>
    </location>
</feature>
<gene>
    <name evidence="1" type="ORF">ACFFGN_35405</name>
</gene>
<dbReference type="RefSeq" id="WP_380057435.1">
    <property type="nucleotide sequence ID" value="NZ_JBHLTC010000054.1"/>
</dbReference>
<feature type="non-terminal residue" evidence="1">
    <location>
        <position position="1"/>
    </location>
</feature>